<reference evidence="4" key="2">
    <citation type="submission" date="2010-05" db="EMBL/GenBank/DDBJ databases">
        <title>The genome sequence of Magnaporthe poae strain ATCC 64411.</title>
        <authorList>
            <person name="Ma L.-J."/>
            <person name="Dead R."/>
            <person name="Young S."/>
            <person name="Zeng Q."/>
            <person name="Koehrsen M."/>
            <person name="Alvarado L."/>
            <person name="Berlin A."/>
            <person name="Chapman S.B."/>
            <person name="Chen Z."/>
            <person name="Freedman E."/>
            <person name="Gellesch M."/>
            <person name="Goldberg J."/>
            <person name="Griggs A."/>
            <person name="Gujja S."/>
            <person name="Heilman E.R."/>
            <person name="Heiman D."/>
            <person name="Hepburn T."/>
            <person name="Howarth C."/>
            <person name="Jen D."/>
            <person name="Larson L."/>
            <person name="Mehta T."/>
            <person name="Neiman D."/>
            <person name="Pearson M."/>
            <person name="Roberts A."/>
            <person name="Saif S."/>
            <person name="Shea T."/>
            <person name="Shenoy N."/>
            <person name="Sisk P."/>
            <person name="Stolte C."/>
            <person name="Sykes S."/>
            <person name="Walk T."/>
            <person name="White J."/>
            <person name="Yandava C."/>
            <person name="Haas B."/>
            <person name="Nusbaum C."/>
            <person name="Birren B."/>
        </authorList>
    </citation>
    <scope>NUCLEOTIDE SEQUENCE [LARGE SCALE GENOMIC DNA]</scope>
    <source>
        <strain evidence="4">ATCC 64411 / 73-15</strain>
    </source>
</reference>
<dbReference type="EMBL" id="GL876966">
    <property type="protein sequence ID" value="KLU81912.1"/>
    <property type="molecule type" value="Genomic_DNA"/>
</dbReference>
<reference evidence="2" key="3">
    <citation type="submission" date="2011-03" db="EMBL/GenBank/DDBJ databases">
        <title>Annotation of Magnaporthe poae ATCC 64411.</title>
        <authorList>
            <person name="Ma L.-J."/>
            <person name="Dead R."/>
            <person name="Young S.K."/>
            <person name="Zeng Q."/>
            <person name="Gargeya S."/>
            <person name="Fitzgerald M."/>
            <person name="Haas B."/>
            <person name="Abouelleil A."/>
            <person name="Alvarado L."/>
            <person name="Arachchi H.M."/>
            <person name="Berlin A."/>
            <person name="Brown A."/>
            <person name="Chapman S.B."/>
            <person name="Chen Z."/>
            <person name="Dunbar C."/>
            <person name="Freedman E."/>
            <person name="Gearin G."/>
            <person name="Gellesch M."/>
            <person name="Goldberg J."/>
            <person name="Griggs A."/>
            <person name="Gujja S."/>
            <person name="Heiman D."/>
            <person name="Howarth C."/>
            <person name="Larson L."/>
            <person name="Lui A."/>
            <person name="MacDonald P.J.P."/>
            <person name="Mehta T."/>
            <person name="Montmayeur A."/>
            <person name="Murphy C."/>
            <person name="Neiman D."/>
            <person name="Pearson M."/>
            <person name="Priest M."/>
            <person name="Roberts A."/>
            <person name="Saif S."/>
            <person name="Shea T."/>
            <person name="Shenoy N."/>
            <person name="Sisk P."/>
            <person name="Stolte C."/>
            <person name="Sykes S."/>
            <person name="Yandava C."/>
            <person name="Wortman J."/>
            <person name="Nusbaum C."/>
            <person name="Birren B."/>
        </authorList>
    </citation>
    <scope>NUCLEOTIDE SEQUENCE</scope>
    <source>
        <strain evidence="2">ATCC 64411</strain>
    </source>
</reference>
<sequence>MACDVPLVSLYWAWPTDLCRLPQTREITSSETFHCGRLHCCRCSRVMPSRSRSTSAALSEPCEPFQNTPPRYSFVVIDRRSHSRLPRSHFPPSLLRQPLHQPNNTKLCQQPLRGWVSMPTRTSLWRSVVPVRPLLHSPGHRLLAGVAGPYVERSTPNETLRPLCCVMFRLRSLPLVWKDIGKVQASHPDQRAKKEEVKAKHRQRRPRNPYRQHLKLILGSSS</sequence>
<reference evidence="3" key="5">
    <citation type="submission" date="2015-06" db="UniProtKB">
        <authorList>
            <consortium name="EnsemblFungi"/>
        </authorList>
    </citation>
    <scope>IDENTIFICATION</scope>
    <source>
        <strain evidence="3">ATCC 64411</strain>
    </source>
</reference>
<dbReference type="Proteomes" id="UP000011715">
    <property type="component" value="Unassembled WGS sequence"/>
</dbReference>
<dbReference type="EnsemblFungi" id="MAPG_00992T0">
    <property type="protein sequence ID" value="MAPG_00992T0"/>
    <property type="gene ID" value="MAPG_00992"/>
</dbReference>
<keyword evidence="4" id="KW-1185">Reference proteome</keyword>
<evidence type="ECO:0000313" key="2">
    <source>
        <dbReference type="EMBL" id="KLU81912.1"/>
    </source>
</evidence>
<reference evidence="2" key="1">
    <citation type="submission" date="2010-05" db="EMBL/GenBank/DDBJ databases">
        <title>The Genome Sequence of Magnaporthe poae strain ATCC 64411.</title>
        <authorList>
            <consortium name="The Broad Institute Genome Sequencing Platform"/>
            <consortium name="Broad Institute Genome Sequencing Center for Infectious Disease"/>
            <person name="Ma L.-J."/>
            <person name="Dead R."/>
            <person name="Young S."/>
            <person name="Zeng Q."/>
            <person name="Koehrsen M."/>
            <person name="Alvarado L."/>
            <person name="Berlin A."/>
            <person name="Chapman S.B."/>
            <person name="Chen Z."/>
            <person name="Freedman E."/>
            <person name="Gellesch M."/>
            <person name="Goldberg J."/>
            <person name="Griggs A."/>
            <person name="Gujja S."/>
            <person name="Heilman E.R."/>
            <person name="Heiman D."/>
            <person name="Hepburn T."/>
            <person name="Howarth C."/>
            <person name="Jen D."/>
            <person name="Larson L."/>
            <person name="Mehta T."/>
            <person name="Neiman D."/>
            <person name="Pearson M."/>
            <person name="Roberts A."/>
            <person name="Saif S."/>
            <person name="Shea T."/>
            <person name="Shenoy N."/>
            <person name="Sisk P."/>
            <person name="Stolte C."/>
            <person name="Sykes S."/>
            <person name="Walk T."/>
            <person name="White J."/>
            <person name="Yandava C."/>
            <person name="Haas B."/>
            <person name="Nusbaum C."/>
            <person name="Birren B."/>
        </authorList>
    </citation>
    <scope>NUCLEOTIDE SEQUENCE</scope>
    <source>
        <strain evidence="2">ATCC 64411</strain>
    </source>
</reference>
<protein>
    <submittedName>
        <fullName evidence="2 3">Uncharacterized protein</fullName>
    </submittedName>
</protein>
<feature type="region of interest" description="Disordered" evidence="1">
    <location>
        <begin position="185"/>
        <end position="211"/>
    </location>
</feature>
<evidence type="ECO:0000313" key="3">
    <source>
        <dbReference type="EnsemblFungi" id="MAPG_00992T0"/>
    </source>
</evidence>
<evidence type="ECO:0000256" key="1">
    <source>
        <dbReference type="SAM" id="MobiDB-lite"/>
    </source>
</evidence>
<feature type="compositionally biased region" description="Basic residues" evidence="1">
    <location>
        <begin position="199"/>
        <end position="211"/>
    </location>
</feature>
<organism evidence="3 4">
    <name type="scientific">Magnaporthiopsis poae (strain ATCC 64411 / 73-15)</name>
    <name type="common">Kentucky bluegrass fungus</name>
    <name type="synonym">Magnaporthe poae</name>
    <dbReference type="NCBI Taxonomy" id="644358"/>
    <lineage>
        <taxon>Eukaryota</taxon>
        <taxon>Fungi</taxon>
        <taxon>Dikarya</taxon>
        <taxon>Ascomycota</taxon>
        <taxon>Pezizomycotina</taxon>
        <taxon>Sordariomycetes</taxon>
        <taxon>Sordariomycetidae</taxon>
        <taxon>Magnaporthales</taxon>
        <taxon>Magnaporthaceae</taxon>
        <taxon>Magnaporthiopsis</taxon>
    </lineage>
</organism>
<reference evidence="3" key="4">
    <citation type="journal article" date="2015" name="G3 (Bethesda)">
        <title>Genome sequences of three phytopathogenic species of the Magnaporthaceae family of fungi.</title>
        <authorList>
            <person name="Okagaki L.H."/>
            <person name="Nunes C.C."/>
            <person name="Sailsbery J."/>
            <person name="Clay B."/>
            <person name="Brown D."/>
            <person name="John T."/>
            <person name="Oh Y."/>
            <person name="Young N."/>
            <person name="Fitzgerald M."/>
            <person name="Haas B.J."/>
            <person name="Zeng Q."/>
            <person name="Young S."/>
            <person name="Adiconis X."/>
            <person name="Fan L."/>
            <person name="Levin J.Z."/>
            <person name="Mitchell T.K."/>
            <person name="Okubara P.A."/>
            <person name="Farman M.L."/>
            <person name="Kohn L.M."/>
            <person name="Birren B."/>
            <person name="Ma L.-J."/>
            <person name="Dean R.A."/>
        </authorList>
    </citation>
    <scope>NUCLEOTIDE SEQUENCE</scope>
    <source>
        <strain evidence="3">ATCC 64411 / 73-15</strain>
    </source>
</reference>
<gene>
    <name evidence="2" type="ORF">MAPG_00992</name>
</gene>
<accession>A0A0C4DMI4</accession>
<dbReference type="VEuPathDB" id="FungiDB:MAPG_00992"/>
<dbReference type="EMBL" id="ADBL01000233">
    <property type="status" value="NOT_ANNOTATED_CDS"/>
    <property type="molecule type" value="Genomic_DNA"/>
</dbReference>
<dbReference type="AlphaFoldDB" id="A0A0C4DMI4"/>
<evidence type="ECO:0000313" key="4">
    <source>
        <dbReference type="Proteomes" id="UP000011715"/>
    </source>
</evidence>
<feature type="compositionally biased region" description="Basic and acidic residues" evidence="1">
    <location>
        <begin position="188"/>
        <end position="198"/>
    </location>
</feature>
<proteinExistence type="predicted"/>
<name>A0A0C4DMI4_MAGP6</name>